<evidence type="ECO:0000259" key="11">
    <source>
        <dbReference type="Pfam" id="PF00712"/>
    </source>
</evidence>
<reference evidence="14 15" key="1">
    <citation type="submission" date="2019-12" db="EMBL/GenBank/DDBJ databases">
        <title>Whole-genome analyses of novel actinobacteria.</title>
        <authorList>
            <person name="Sahin N."/>
            <person name="Saygin H."/>
        </authorList>
    </citation>
    <scope>NUCLEOTIDE SEQUENCE [LARGE SCALE GENOMIC DNA]</scope>
    <source>
        <strain evidence="14 15">KC615</strain>
    </source>
</reference>
<accession>A0A6I4VPT6</accession>
<comment type="subcellular location">
    <subcellularLocation>
        <location evidence="1 10">Cytoplasm</location>
    </subcellularLocation>
</comment>
<comment type="similarity">
    <text evidence="2 10">Belongs to the beta sliding clamp family.</text>
</comment>
<feature type="domain" description="DNA polymerase III beta sliding clamp central" evidence="12">
    <location>
        <begin position="137"/>
        <end position="252"/>
    </location>
</feature>
<keyword evidence="7 10" id="KW-0235">DNA replication</keyword>
<dbReference type="GO" id="GO:0009360">
    <property type="term" value="C:DNA polymerase III complex"/>
    <property type="evidence" value="ECO:0007669"/>
    <property type="project" value="InterPro"/>
</dbReference>
<keyword evidence="15" id="KW-1185">Reference proteome</keyword>
<dbReference type="NCBIfam" id="TIGR00663">
    <property type="entry name" value="dnan"/>
    <property type="match status" value="1"/>
</dbReference>
<comment type="caution">
    <text evidence="14">The sequence shown here is derived from an EMBL/GenBank/DDBJ whole genome shotgun (WGS) entry which is preliminary data.</text>
</comment>
<dbReference type="GO" id="GO:0008408">
    <property type="term" value="F:3'-5' exonuclease activity"/>
    <property type="evidence" value="ECO:0007669"/>
    <property type="project" value="InterPro"/>
</dbReference>
<evidence type="ECO:0000259" key="13">
    <source>
        <dbReference type="Pfam" id="PF02768"/>
    </source>
</evidence>
<dbReference type="Gene3D" id="3.10.150.10">
    <property type="entry name" value="DNA Polymerase III, subunit A, domain 2"/>
    <property type="match status" value="1"/>
</dbReference>
<proteinExistence type="inferred from homology"/>
<dbReference type="Pfam" id="PF02767">
    <property type="entry name" value="DNA_pol3_beta_2"/>
    <property type="match status" value="1"/>
</dbReference>
<feature type="domain" description="DNA polymerase III beta sliding clamp C-terminal" evidence="13">
    <location>
        <begin position="255"/>
        <end position="375"/>
    </location>
</feature>
<keyword evidence="8 10" id="KW-0239">DNA-directed DNA polymerase</keyword>
<dbReference type="SMART" id="SM00480">
    <property type="entry name" value="POL3Bc"/>
    <property type="match status" value="1"/>
</dbReference>
<dbReference type="Pfam" id="PF02768">
    <property type="entry name" value="DNA_pol3_beta_3"/>
    <property type="match status" value="1"/>
</dbReference>
<organism evidence="14 15">
    <name type="scientific">Shimazuella alba</name>
    <dbReference type="NCBI Taxonomy" id="2690964"/>
    <lineage>
        <taxon>Bacteria</taxon>
        <taxon>Bacillati</taxon>
        <taxon>Bacillota</taxon>
        <taxon>Bacilli</taxon>
        <taxon>Bacillales</taxon>
        <taxon>Thermoactinomycetaceae</taxon>
        <taxon>Shimazuella</taxon>
    </lineage>
</organism>
<dbReference type="Proteomes" id="UP000430692">
    <property type="component" value="Unassembled WGS sequence"/>
</dbReference>
<keyword evidence="6 10" id="KW-0548">Nucleotidyltransferase</keyword>
<dbReference type="RefSeq" id="WP_160800413.1">
    <property type="nucleotide sequence ID" value="NZ_WUUL01000002.1"/>
</dbReference>
<dbReference type="CDD" id="cd00140">
    <property type="entry name" value="beta_clamp"/>
    <property type="match status" value="1"/>
</dbReference>
<dbReference type="InterPro" id="IPR046938">
    <property type="entry name" value="DNA_clamp_sf"/>
</dbReference>
<keyword evidence="4 10" id="KW-0963">Cytoplasm</keyword>
<dbReference type="AlphaFoldDB" id="A0A6I4VPT6"/>
<comment type="subunit">
    <text evidence="10">Forms a ring-shaped head-to-tail homodimer around DNA.</text>
</comment>
<evidence type="ECO:0000256" key="2">
    <source>
        <dbReference type="ARBA" id="ARBA00010752"/>
    </source>
</evidence>
<evidence type="ECO:0000259" key="12">
    <source>
        <dbReference type="Pfam" id="PF02767"/>
    </source>
</evidence>
<dbReference type="InterPro" id="IPR022634">
    <property type="entry name" value="DNA_polIII_beta_N"/>
</dbReference>
<evidence type="ECO:0000256" key="4">
    <source>
        <dbReference type="ARBA" id="ARBA00022490"/>
    </source>
</evidence>
<keyword evidence="9" id="KW-0238">DNA-binding</keyword>
<evidence type="ECO:0000256" key="5">
    <source>
        <dbReference type="ARBA" id="ARBA00022679"/>
    </source>
</evidence>
<dbReference type="EMBL" id="WUUL01000002">
    <property type="protein sequence ID" value="MXQ53083.1"/>
    <property type="molecule type" value="Genomic_DNA"/>
</dbReference>
<dbReference type="InterPro" id="IPR022637">
    <property type="entry name" value="DNA_polIII_beta_cen"/>
</dbReference>
<dbReference type="SUPFAM" id="SSF55979">
    <property type="entry name" value="DNA clamp"/>
    <property type="match status" value="3"/>
</dbReference>
<dbReference type="PANTHER" id="PTHR30478">
    <property type="entry name" value="DNA POLYMERASE III SUBUNIT BETA"/>
    <property type="match status" value="1"/>
</dbReference>
<comment type="function">
    <text evidence="10">Confers DNA tethering and processivity to DNA polymerases and other proteins. Acts as a clamp, forming a ring around DNA (a reaction catalyzed by the clamp-loading complex) which diffuses in an ATP-independent manner freely and bidirectionally along dsDNA. Initially characterized for its ability to contact the catalytic subunit of DNA polymerase III (Pol III), a complex, multichain enzyme responsible for most of the replicative synthesis in bacteria; Pol III exhibits 3'-5' exonuclease proofreading activity. The beta chain is required for initiation of replication as well as for processivity of DNA replication.</text>
</comment>
<evidence type="ECO:0000256" key="6">
    <source>
        <dbReference type="ARBA" id="ARBA00022695"/>
    </source>
</evidence>
<dbReference type="Pfam" id="PF00712">
    <property type="entry name" value="DNA_pol3_beta"/>
    <property type="match status" value="1"/>
</dbReference>
<protein>
    <recommendedName>
        <fullName evidence="3 10">Beta sliding clamp</fullName>
    </recommendedName>
</protein>
<evidence type="ECO:0000313" key="14">
    <source>
        <dbReference type="EMBL" id="MXQ53083.1"/>
    </source>
</evidence>
<sequence>MKLRILQSVLVDAVSQVTKAVSTRTTIPILTGIKVTAEEDQLILTGSNSDMTIETKIPRVKDEKEQLFVEKIGSVVVPGKIFAEIVRKLPGNEVEWIVGERNGITIRSGKAEFQLHGLPSEEYPSLPQLYEEQVFSLSADLLRTLVRKTSFAVAVNEARGVFTGVLFQLEEGLLTCVATDSHRLSRQKTQVESLPDLQLNNVIIPGKSMSELAKTFADETELVDLVVAGNQLLARTKHLSFYTRLLEGSYPDTNRVIPQTGDVEVTTKTKELLQSVERASLISRDGRDNVIKWTVSDNQVQITSASQEIGSVVEEIQADVKGPSLTISFNARYMIEALRTIDSEEIHIQFTGSMTPFLMQPTDRNDSLHLIVPIRTR</sequence>
<dbReference type="PANTHER" id="PTHR30478:SF0">
    <property type="entry name" value="BETA SLIDING CLAMP"/>
    <property type="match status" value="1"/>
</dbReference>
<dbReference type="GO" id="GO:0005737">
    <property type="term" value="C:cytoplasm"/>
    <property type="evidence" value="ECO:0007669"/>
    <property type="project" value="UniProtKB-SubCell"/>
</dbReference>
<dbReference type="Gene3D" id="3.70.10.10">
    <property type="match status" value="1"/>
</dbReference>
<evidence type="ECO:0000256" key="7">
    <source>
        <dbReference type="ARBA" id="ARBA00022705"/>
    </source>
</evidence>
<evidence type="ECO:0000256" key="8">
    <source>
        <dbReference type="ARBA" id="ARBA00022932"/>
    </source>
</evidence>
<evidence type="ECO:0000256" key="1">
    <source>
        <dbReference type="ARBA" id="ARBA00004496"/>
    </source>
</evidence>
<name>A0A6I4VPT6_9BACL</name>
<evidence type="ECO:0000313" key="15">
    <source>
        <dbReference type="Proteomes" id="UP000430692"/>
    </source>
</evidence>
<dbReference type="GO" id="GO:0006271">
    <property type="term" value="P:DNA strand elongation involved in DNA replication"/>
    <property type="evidence" value="ECO:0007669"/>
    <property type="project" value="TreeGrafter"/>
</dbReference>
<dbReference type="GO" id="GO:0003887">
    <property type="term" value="F:DNA-directed DNA polymerase activity"/>
    <property type="evidence" value="ECO:0007669"/>
    <property type="project" value="UniProtKB-UniRule"/>
</dbReference>
<evidence type="ECO:0000256" key="9">
    <source>
        <dbReference type="ARBA" id="ARBA00023125"/>
    </source>
</evidence>
<dbReference type="InterPro" id="IPR001001">
    <property type="entry name" value="DNA_polIII_beta"/>
</dbReference>
<evidence type="ECO:0000256" key="3">
    <source>
        <dbReference type="ARBA" id="ARBA00021035"/>
    </source>
</evidence>
<gene>
    <name evidence="14" type="primary">dnaN</name>
    <name evidence="14" type="ORF">GSM42_04910</name>
</gene>
<evidence type="ECO:0000256" key="10">
    <source>
        <dbReference type="PIRNR" id="PIRNR000804"/>
    </source>
</evidence>
<feature type="domain" description="DNA polymerase III beta sliding clamp N-terminal" evidence="11">
    <location>
        <begin position="1"/>
        <end position="127"/>
    </location>
</feature>
<dbReference type="GO" id="GO:0003677">
    <property type="term" value="F:DNA binding"/>
    <property type="evidence" value="ECO:0007669"/>
    <property type="project" value="UniProtKB-UniRule"/>
</dbReference>
<dbReference type="PIRSF" id="PIRSF000804">
    <property type="entry name" value="DNA_pol_III_b"/>
    <property type="match status" value="1"/>
</dbReference>
<keyword evidence="5 10" id="KW-0808">Transferase</keyword>
<dbReference type="InterPro" id="IPR022635">
    <property type="entry name" value="DNA_polIII_beta_C"/>
</dbReference>